<reference evidence="3 4" key="1">
    <citation type="journal article" date="2018" name="Front. Microbiol.">
        <title>Hydrolytic Capabilities as a Key to Environmental Success: Chitinolytic and Cellulolytic Acidobacteria From Acidic Sub-arctic Soils and Boreal Peatlands.</title>
        <authorList>
            <person name="Belova S.E."/>
            <person name="Ravin N.V."/>
            <person name="Pankratov T.A."/>
            <person name="Rakitin A.L."/>
            <person name="Ivanova A.A."/>
            <person name="Beletsky A.V."/>
            <person name="Mardanov A.V."/>
            <person name="Sinninghe Damste J.S."/>
            <person name="Dedysh S.N."/>
        </authorList>
    </citation>
    <scope>NUCLEOTIDE SEQUENCE [LARGE SCALE GENOMIC DNA]</scope>
    <source>
        <strain evidence="3 4">SBC82</strain>
        <plasmid evidence="4">pacpol1</plasmid>
    </source>
</reference>
<organism evidence="3 4">
    <name type="scientific">Acidisarcina polymorpha</name>
    <dbReference type="NCBI Taxonomy" id="2211140"/>
    <lineage>
        <taxon>Bacteria</taxon>
        <taxon>Pseudomonadati</taxon>
        <taxon>Acidobacteriota</taxon>
        <taxon>Terriglobia</taxon>
        <taxon>Terriglobales</taxon>
        <taxon>Acidobacteriaceae</taxon>
        <taxon>Acidisarcina</taxon>
    </lineage>
</organism>
<keyword evidence="2" id="KW-0732">Signal</keyword>
<evidence type="ECO:0000256" key="1">
    <source>
        <dbReference type="SAM" id="MobiDB-lite"/>
    </source>
</evidence>
<keyword evidence="3" id="KW-0614">Plasmid</keyword>
<geneLocation type="plasmid" evidence="4">
    <name>pacpol1</name>
</geneLocation>
<feature type="chain" id="PRO_5016318302" evidence="2">
    <location>
        <begin position="28"/>
        <end position="273"/>
    </location>
</feature>
<dbReference type="RefSeq" id="WP_114211190.1">
    <property type="nucleotide sequence ID" value="NZ_CP030841.1"/>
</dbReference>
<feature type="signal peptide" evidence="2">
    <location>
        <begin position="1"/>
        <end position="27"/>
    </location>
</feature>
<dbReference type="EMBL" id="CP030841">
    <property type="protein sequence ID" value="AXC15978.1"/>
    <property type="molecule type" value="Genomic_DNA"/>
</dbReference>
<name>A0A2Z5GAF1_9BACT</name>
<evidence type="ECO:0000313" key="3">
    <source>
        <dbReference type="EMBL" id="AXC15978.1"/>
    </source>
</evidence>
<accession>A0A2Z5GAF1</accession>
<proteinExistence type="predicted"/>
<dbReference type="AlphaFoldDB" id="A0A2Z5GAF1"/>
<dbReference type="OrthoDB" id="110629at2"/>
<sequence>MTPPNTATWSGIAVLFGTLVAAVPAHAQFGSGIVYDPTQSAHAIKQIINETQMAGTALKTYNQTVTTYNTIYNNLIHFNSKQIWHTLENALLATSVENTYGETSGLQAQLNGQSQNPSLVWRIMNLALNGTSSSFWAQQAVGASERLSTLAHIEAMDAASTACLGAVGSYNAGRTANLSANNALGTSQFDATTFTNSELEQLNLINVANAQRMQEEHAQGQIHACMAAQAAVANMDKRNAESAALNDAQYVQSQQSSNPTYAGNESGTWTSYY</sequence>
<feature type="region of interest" description="Disordered" evidence="1">
    <location>
        <begin position="250"/>
        <end position="273"/>
    </location>
</feature>
<evidence type="ECO:0000256" key="2">
    <source>
        <dbReference type="SAM" id="SignalP"/>
    </source>
</evidence>
<evidence type="ECO:0000313" key="4">
    <source>
        <dbReference type="Proteomes" id="UP000253606"/>
    </source>
</evidence>
<keyword evidence="4" id="KW-1185">Reference proteome</keyword>
<dbReference type="Proteomes" id="UP000253606">
    <property type="component" value="Plasmid pACPOL1"/>
</dbReference>
<gene>
    <name evidence="3" type="ORF">ACPOL_6768</name>
</gene>
<protein>
    <submittedName>
        <fullName evidence="3">Uncharacterized protein</fullName>
    </submittedName>
</protein>
<dbReference type="KEGG" id="abas:ACPOL_6768"/>